<evidence type="ECO:0000313" key="13">
    <source>
        <dbReference type="EMBL" id="WCT77817.1"/>
    </source>
</evidence>
<sequence length="326" mass="34071">MGIGHSHHHHNHDHGESHGGKDHHGHHHGHHHHGAGVTHGRAFALATSLNVLFVLIETAAGFIGHSTALLADAGHNLSDVLSLLLAWGASRLAARAPSRRFTYGMKSASILAALANAALLWVALGAILIETLQKFASPEPAAAGLMMAVAAAGIAVNGLSALLFARGSKDDLNLRAAFQHLMADAAVSAGVVLAGLAIHFTAWNWIDPVTSLVITLMIALGSWSMLKESVQMGLLAVPASVNEEKLRAFLLARPGIAALHDLHVWPISTTDTAMTAHIVMPGGHPGDAFLHGLAHDLEHDFGIGHATIQIETDGGHGCALQSDEVV</sequence>
<evidence type="ECO:0000256" key="8">
    <source>
        <dbReference type="ARBA" id="ARBA00023136"/>
    </source>
</evidence>
<keyword evidence="5" id="KW-0862">Zinc</keyword>
<evidence type="ECO:0000256" key="5">
    <source>
        <dbReference type="ARBA" id="ARBA00022906"/>
    </source>
</evidence>
<evidence type="ECO:0000256" key="7">
    <source>
        <dbReference type="ARBA" id="ARBA00023065"/>
    </source>
</evidence>
<organism evidence="13 14">
    <name type="scientific">Novosphingobium humi</name>
    <dbReference type="NCBI Taxonomy" id="2282397"/>
    <lineage>
        <taxon>Bacteria</taxon>
        <taxon>Pseudomonadati</taxon>
        <taxon>Pseudomonadota</taxon>
        <taxon>Alphaproteobacteria</taxon>
        <taxon>Sphingomonadales</taxon>
        <taxon>Sphingomonadaceae</taxon>
        <taxon>Novosphingobium</taxon>
    </lineage>
</organism>
<name>A0ABY7TYX2_9SPHN</name>
<dbReference type="EMBL" id="CP117417">
    <property type="protein sequence ID" value="WCT77817.1"/>
    <property type="molecule type" value="Genomic_DNA"/>
</dbReference>
<evidence type="ECO:0000256" key="4">
    <source>
        <dbReference type="ARBA" id="ARBA00022692"/>
    </source>
</evidence>
<accession>A0ABY7TYX2</accession>
<dbReference type="InterPro" id="IPR058533">
    <property type="entry name" value="Cation_efflux_TM"/>
</dbReference>
<reference evidence="13 14" key="1">
    <citation type="submission" date="2023-02" db="EMBL/GenBank/DDBJ databases">
        <title>Genome sequence of Novosphingobium humi KACC 19094.</title>
        <authorList>
            <person name="Kim S."/>
            <person name="Heo J."/>
            <person name="Kwon S.-W."/>
        </authorList>
    </citation>
    <scope>NUCLEOTIDE SEQUENCE [LARGE SCALE GENOMIC DNA]</scope>
    <source>
        <strain evidence="13 14">KACC 19094</strain>
    </source>
</reference>
<dbReference type="NCBIfam" id="TIGR01297">
    <property type="entry name" value="CDF"/>
    <property type="match status" value="1"/>
</dbReference>
<comment type="similarity">
    <text evidence="2">Belongs to the cation diffusion facilitator (CDF) transporter (TC 2.A.4) family. SLC30A subfamily.</text>
</comment>
<dbReference type="SUPFAM" id="SSF161111">
    <property type="entry name" value="Cation efflux protein transmembrane domain-like"/>
    <property type="match status" value="1"/>
</dbReference>
<feature type="transmembrane region" description="Helical" evidence="10">
    <location>
        <begin position="42"/>
        <end position="63"/>
    </location>
</feature>
<feature type="domain" description="Cation efflux protein transmembrane" evidence="11">
    <location>
        <begin position="45"/>
        <end position="231"/>
    </location>
</feature>
<evidence type="ECO:0000256" key="6">
    <source>
        <dbReference type="ARBA" id="ARBA00022989"/>
    </source>
</evidence>
<dbReference type="Pfam" id="PF16916">
    <property type="entry name" value="ZT_dimer"/>
    <property type="match status" value="1"/>
</dbReference>
<feature type="region of interest" description="Disordered" evidence="9">
    <location>
        <begin position="1"/>
        <end position="36"/>
    </location>
</feature>
<evidence type="ECO:0000256" key="9">
    <source>
        <dbReference type="SAM" id="MobiDB-lite"/>
    </source>
</evidence>
<dbReference type="InterPro" id="IPR036837">
    <property type="entry name" value="Cation_efflux_CTD_sf"/>
</dbReference>
<dbReference type="SUPFAM" id="SSF160240">
    <property type="entry name" value="Cation efflux protein cytoplasmic domain-like"/>
    <property type="match status" value="1"/>
</dbReference>
<dbReference type="PANTHER" id="PTHR11562">
    <property type="entry name" value="CATION EFFLUX PROTEIN/ ZINC TRANSPORTER"/>
    <property type="match status" value="1"/>
</dbReference>
<evidence type="ECO:0000259" key="12">
    <source>
        <dbReference type="Pfam" id="PF16916"/>
    </source>
</evidence>
<evidence type="ECO:0000313" key="14">
    <source>
        <dbReference type="Proteomes" id="UP001218231"/>
    </source>
</evidence>
<keyword evidence="14" id="KW-1185">Reference proteome</keyword>
<keyword evidence="8 10" id="KW-0472">Membrane</keyword>
<dbReference type="Proteomes" id="UP001218231">
    <property type="component" value="Chromosome"/>
</dbReference>
<dbReference type="RefSeq" id="WP_273618177.1">
    <property type="nucleotide sequence ID" value="NZ_CP103868.1"/>
</dbReference>
<feature type="transmembrane region" description="Helical" evidence="10">
    <location>
        <begin position="185"/>
        <end position="203"/>
    </location>
</feature>
<gene>
    <name evidence="13" type="ORF">PQ457_02235</name>
</gene>
<keyword evidence="3" id="KW-0813">Transport</keyword>
<dbReference type="InterPro" id="IPR027469">
    <property type="entry name" value="Cation_efflux_TMD_sf"/>
</dbReference>
<feature type="transmembrane region" description="Helical" evidence="10">
    <location>
        <begin position="209"/>
        <end position="226"/>
    </location>
</feature>
<keyword evidence="6 10" id="KW-1133">Transmembrane helix</keyword>
<evidence type="ECO:0000256" key="1">
    <source>
        <dbReference type="ARBA" id="ARBA00004141"/>
    </source>
</evidence>
<proteinExistence type="inferred from homology"/>
<evidence type="ECO:0000256" key="10">
    <source>
        <dbReference type="SAM" id="Phobius"/>
    </source>
</evidence>
<dbReference type="InterPro" id="IPR027470">
    <property type="entry name" value="Cation_efflux_CTD"/>
</dbReference>
<keyword evidence="4 10" id="KW-0812">Transmembrane</keyword>
<dbReference type="PANTHER" id="PTHR11562:SF17">
    <property type="entry name" value="RE54080P-RELATED"/>
    <property type="match status" value="1"/>
</dbReference>
<evidence type="ECO:0000256" key="3">
    <source>
        <dbReference type="ARBA" id="ARBA00022448"/>
    </source>
</evidence>
<keyword evidence="7" id="KW-0406">Ion transport</keyword>
<evidence type="ECO:0000256" key="2">
    <source>
        <dbReference type="ARBA" id="ARBA00008873"/>
    </source>
</evidence>
<feature type="transmembrane region" description="Helical" evidence="10">
    <location>
        <begin position="110"/>
        <end position="129"/>
    </location>
</feature>
<feature type="domain" description="Cation efflux protein cytoplasmic" evidence="12">
    <location>
        <begin position="240"/>
        <end position="312"/>
    </location>
</feature>
<comment type="subcellular location">
    <subcellularLocation>
        <location evidence="1">Membrane</location>
        <topology evidence="1">Multi-pass membrane protein</topology>
    </subcellularLocation>
</comment>
<keyword evidence="5" id="KW-0864">Zinc transport</keyword>
<dbReference type="Gene3D" id="1.20.1510.10">
    <property type="entry name" value="Cation efflux protein transmembrane domain"/>
    <property type="match status" value="1"/>
</dbReference>
<feature type="compositionally biased region" description="Basic residues" evidence="9">
    <location>
        <begin position="1"/>
        <end position="12"/>
    </location>
</feature>
<feature type="compositionally biased region" description="Basic and acidic residues" evidence="9">
    <location>
        <begin position="13"/>
        <end position="22"/>
    </location>
</feature>
<evidence type="ECO:0000259" key="11">
    <source>
        <dbReference type="Pfam" id="PF01545"/>
    </source>
</evidence>
<feature type="transmembrane region" description="Helical" evidence="10">
    <location>
        <begin position="141"/>
        <end position="164"/>
    </location>
</feature>
<dbReference type="InterPro" id="IPR050681">
    <property type="entry name" value="CDF/SLC30A"/>
</dbReference>
<protein>
    <submittedName>
        <fullName evidence="13">Cation diffusion facilitator family transporter</fullName>
    </submittedName>
</protein>
<dbReference type="InterPro" id="IPR002524">
    <property type="entry name" value="Cation_efflux"/>
</dbReference>
<feature type="compositionally biased region" description="Basic residues" evidence="9">
    <location>
        <begin position="23"/>
        <end position="34"/>
    </location>
</feature>
<dbReference type="Pfam" id="PF01545">
    <property type="entry name" value="Cation_efflux"/>
    <property type="match status" value="1"/>
</dbReference>